<evidence type="ECO:0000256" key="3">
    <source>
        <dbReference type="ARBA" id="ARBA00022989"/>
    </source>
</evidence>
<dbReference type="InterPro" id="IPR000515">
    <property type="entry name" value="MetI-like"/>
</dbReference>
<keyword evidence="3 5" id="KW-1133">Transmembrane helix</keyword>
<feature type="transmembrane region" description="Helical" evidence="5">
    <location>
        <begin position="470"/>
        <end position="492"/>
    </location>
</feature>
<dbReference type="Proteomes" id="UP001519308">
    <property type="component" value="Unassembled WGS sequence"/>
</dbReference>
<feature type="domain" description="ABC transmembrane type-1" evidence="6">
    <location>
        <begin position="351"/>
        <end position="546"/>
    </location>
</feature>
<evidence type="ECO:0000259" key="6">
    <source>
        <dbReference type="PROSITE" id="PS50928"/>
    </source>
</evidence>
<dbReference type="PANTHER" id="PTHR43496:SF1">
    <property type="entry name" value="POLYGALACTURONAN_RHAMNOGALACTURONAN TRANSPORT SYSTEM PERMEASE PROTEIN YTEP"/>
    <property type="match status" value="1"/>
</dbReference>
<feature type="transmembrane region" description="Helical" evidence="5">
    <location>
        <begin position="426"/>
        <end position="449"/>
    </location>
</feature>
<feature type="transmembrane region" description="Helical" evidence="5">
    <location>
        <begin position="388"/>
        <end position="411"/>
    </location>
</feature>
<sequence length="566" mass="63107">MEKQNSKVNKEFSLNEKYLQGTIIFLITVLLVIFIALPFTSLFAKAFTDTKGDFIGIKNFSVYFTTPALLSSLSNSLFISILSSLIAVFLGFAYAYGIHRTAMRLKGFFKVVAILPLFAPSMLYSIALIYLFGNKGIFTTLGMDINLYGPVGIIISEVIFAFPQVFLILSVGLSMADYRLYETAQVLNTSSFRTFFRITLPSIKYSLISSIFVTFILCFTDFGAPKILGGNYNVLATDIYKQIVGQFNMPMGAVASIVMLIPVLIAFFIDRLALKKQGVTISAKSSTYVIKENKLRDGILFFICSVTAIIIITLILTATLGSFINLWPYDIKPTLKHYKFSGLMNSGWDTYINSLKVSLLTAAFGTVFTFTAAYFIEKIKRFKAIRQVGYFLSMIPLALPGLVIGLSYIFFFNSSNNPLNFMYKTIGILVLANIVHFYSVSFMTSTTALKMLDEEFEIVAKSMKVPFYRLFFKVTLPLSLEAILEVAMYYFLNSMVTVSALIFLYTPKTQTASISILKLSENGDGGSAAAMAVLILLTNIVVKVVYETISKNIKKSSQKWKVTKSI</sequence>
<dbReference type="InterPro" id="IPR017664">
    <property type="entry name" value="AminoethylPonate_ABC_perm-1"/>
</dbReference>
<feature type="transmembrane region" description="Helical" evidence="5">
    <location>
        <begin position="299"/>
        <end position="324"/>
    </location>
</feature>
<dbReference type="NCBIfam" id="TIGR03262">
    <property type="entry name" value="PhnU2"/>
    <property type="match status" value="1"/>
</dbReference>
<feature type="transmembrane region" description="Helical" evidence="5">
    <location>
        <begin position="527"/>
        <end position="546"/>
    </location>
</feature>
<organism evidence="7 8">
    <name type="scientific">Clostridium punense</name>
    <dbReference type="NCBI Taxonomy" id="1054297"/>
    <lineage>
        <taxon>Bacteria</taxon>
        <taxon>Bacillati</taxon>
        <taxon>Bacillota</taxon>
        <taxon>Clostridia</taxon>
        <taxon>Eubacteriales</taxon>
        <taxon>Clostridiaceae</taxon>
        <taxon>Clostridium</taxon>
    </lineage>
</organism>
<evidence type="ECO:0000313" key="7">
    <source>
        <dbReference type="EMBL" id="MBP2023711.1"/>
    </source>
</evidence>
<keyword evidence="2 5" id="KW-0812">Transmembrane</keyword>
<dbReference type="CDD" id="cd06261">
    <property type="entry name" value="TM_PBP2"/>
    <property type="match status" value="2"/>
</dbReference>
<keyword evidence="8" id="KW-1185">Reference proteome</keyword>
<feature type="transmembrane region" description="Helical" evidence="5">
    <location>
        <begin position="77"/>
        <end position="96"/>
    </location>
</feature>
<evidence type="ECO:0000313" key="8">
    <source>
        <dbReference type="Proteomes" id="UP001519308"/>
    </source>
</evidence>
<dbReference type="RefSeq" id="WP_209649877.1">
    <property type="nucleotide sequence ID" value="NZ_JAGGLL010000036.1"/>
</dbReference>
<feature type="transmembrane region" description="Helical" evidence="5">
    <location>
        <begin position="357"/>
        <end position="376"/>
    </location>
</feature>
<evidence type="ECO:0000256" key="5">
    <source>
        <dbReference type="RuleBase" id="RU363032"/>
    </source>
</evidence>
<name>A0ABS4K7D5_9CLOT</name>
<feature type="transmembrane region" description="Helical" evidence="5">
    <location>
        <begin position="247"/>
        <end position="269"/>
    </location>
</feature>
<gene>
    <name evidence="7" type="ORF">J2Z44_003553</name>
</gene>
<proteinExistence type="inferred from homology"/>
<keyword evidence="4 5" id="KW-0472">Membrane</keyword>
<feature type="domain" description="ABC transmembrane type-1" evidence="6">
    <location>
        <begin position="73"/>
        <end position="270"/>
    </location>
</feature>
<reference evidence="7 8" key="1">
    <citation type="submission" date="2021-03" db="EMBL/GenBank/DDBJ databases">
        <title>Genomic Encyclopedia of Type Strains, Phase IV (KMG-IV): sequencing the most valuable type-strain genomes for metagenomic binning, comparative biology and taxonomic classification.</title>
        <authorList>
            <person name="Goeker M."/>
        </authorList>
    </citation>
    <scope>NUCLEOTIDE SEQUENCE [LARGE SCALE GENOMIC DNA]</scope>
    <source>
        <strain evidence="7 8">DSM 28650</strain>
    </source>
</reference>
<dbReference type="InterPro" id="IPR035906">
    <property type="entry name" value="MetI-like_sf"/>
</dbReference>
<feature type="transmembrane region" description="Helical" evidence="5">
    <location>
        <begin position="145"/>
        <end position="169"/>
    </location>
</feature>
<keyword evidence="5" id="KW-0813">Transport</keyword>
<comment type="caution">
    <text evidence="7">The sequence shown here is derived from an EMBL/GenBank/DDBJ whole genome shotgun (WGS) entry which is preliminary data.</text>
</comment>
<comment type="similarity">
    <text evidence="5">Belongs to the binding-protein-dependent transport system permease family.</text>
</comment>
<dbReference type="SUPFAM" id="SSF161098">
    <property type="entry name" value="MetI-like"/>
    <property type="match status" value="2"/>
</dbReference>
<evidence type="ECO:0000256" key="2">
    <source>
        <dbReference type="ARBA" id="ARBA00022692"/>
    </source>
</evidence>
<evidence type="ECO:0000256" key="1">
    <source>
        <dbReference type="ARBA" id="ARBA00004141"/>
    </source>
</evidence>
<dbReference type="PANTHER" id="PTHR43496">
    <property type="entry name" value="PROTEIN LPLB"/>
    <property type="match status" value="1"/>
</dbReference>
<feature type="transmembrane region" description="Helical" evidence="5">
    <location>
        <begin position="108"/>
        <end position="133"/>
    </location>
</feature>
<dbReference type="Pfam" id="PF00528">
    <property type="entry name" value="BPD_transp_1"/>
    <property type="match status" value="2"/>
</dbReference>
<accession>A0ABS4K7D5</accession>
<protein>
    <submittedName>
        <fullName evidence="7">Iron(III) transport system permease protein</fullName>
    </submittedName>
</protein>
<dbReference type="Gene3D" id="1.10.3720.10">
    <property type="entry name" value="MetI-like"/>
    <property type="match status" value="2"/>
</dbReference>
<dbReference type="PROSITE" id="PS50928">
    <property type="entry name" value="ABC_TM1"/>
    <property type="match status" value="2"/>
</dbReference>
<dbReference type="EMBL" id="JAGGLL010000036">
    <property type="protein sequence ID" value="MBP2023711.1"/>
    <property type="molecule type" value="Genomic_DNA"/>
</dbReference>
<feature type="transmembrane region" description="Helical" evidence="5">
    <location>
        <begin position="21"/>
        <end position="44"/>
    </location>
</feature>
<feature type="transmembrane region" description="Helical" evidence="5">
    <location>
        <begin position="205"/>
        <end position="227"/>
    </location>
</feature>
<comment type="subcellular location">
    <subcellularLocation>
        <location evidence="5">Cell membrane</location>
        <topology evidence="5">Multi-pass membrane protein</topology>
    </subcellularLocation>
    <subcellularLocation>
        <location evidence="1">Membrane</location>
        <topology evidence="1">Multi-pass membrane protein</topology>
    </subcellularLocation>
</comment>
<evidence type="ECO:0000256" key="4">
    <source>
        <dbReference type="ARBA" id="ARBA00023136"/>
    </source>
</evidence>